<evidence type="ECO:0000256" key="9">
    <source>
        <dbReference type="PIRSR" id="PIRSR000388-2"/>
    </source>
</evidence>
<dbReference type="NCBIfam" id="NF001452">
    <property type="entry name" value="PRK00311.1"/>
    <property type="match status" value="1"/>
</dbReference>
<dbReference type="PANTHER" id="PTHR20881:SF0">
    <property type="entry name" value="3-METHYL-2-OXOBUTANOATE HYDROXYMETHYLTRANSFERASE"/>
    <property type="match status" value="1"/>
</dbReference>
<dbReference type="InterPro" id="IPR040442">
    <property type="entry name" value="Pyrv_kinase-like_dom_sf"/>
</dbReference>
<dbReference type="Proteomes" id="UP000321567">
    <property type="component" value="Unassembled WGS sequence"/>
</dbReference>
<name>A0A512HBY1_9PROT</name>
<comment type="pathway">
    <text evidence="1 7">Cofactor biosynthesis; (R)-pantothenate biosynthesis; (R)-pantoate from 3-methyl-2-oxobutanoate: step 1/2.</text>
</comment>
<gene>
    <name evidence="7 11" type="primary">panB</name>
    <name evidence="11" type="ORF">ROR02_30900</name>
</gene>
<dbReference type="GO" id="GO:0008168">
    <property type="term" value="F:methyltransferase activity"/>
    <property type="evidence" value="ECO:0007669"/>
    <property type="project" value="UniProtKB-KW"/>
</dbReference>
<dbReference type="OrthoDB" id="9781789at2"/>
<comment type="similarity">
    <text evidence="2 7">Belongs to the PanB family.</text>
</comment>
<feature type="binding site" evidence="7 10">
    <location>
        <position position="89"/>
    </location>
    <ligand>
        <name>Mg(2+)</name>
        <dbReference type="ChEBI" id="CHEBI:18420"/>
    </ligand>
</feature>
<dbReference type="AlphaFoldDB" id="A0A512HBY1"/>
<dbReference type="EC" id="2.1.2.11" evidence="7"/>
<evidence type="ECO:0000256" key="7">
    <source>
        <dbReference type="HAMAP-Rule" id="MF_00156"/>
    </source>
</evidence>
<comment type="cofactor">
    <cofactor evidence="7 10">
        <name>Mg(2+)</name>
        <dbReference type="ChEBI" id="CHEBI:18420"/>
    </cofactor>
    <text evidence="7 10">Binds 1 Mg(2+) ion per subunit.</text>
</comment>
<keyword evidence="12" id="KW-1185">Reference proteome</keyword>
<keyword evidence="5 7" id="KW-0808">Transferase</keyword>
<dbReference type="GO" id="GO:0003864">
    <property type="term" value="F:3-methyl-2-oxobutanoate hydroxymethyltransferase activity"/>
    <property type="evidence" value="ECO:0007669"/>
    <property type="project" value="UniProtKB-UniRule"/>
</dbReference>
<dbReference type="EMBL" id="BJZO01000136">
    <property type="protein sequence ID" value="GEO82959.1"/>
    <property type="molecule type" value="Genomic_DNA"/>
</dbReference>
<dbReference type="NCBIfam" id="TIGR00222">
    <property type="entry name" value="panB"/>
    <property type="match status" value="1"/>
</dbReference>
<feature type="binding site" evidence="7 9">
    <location>
        <position position="119"/>
    </location>
    <ligand>
        <name>3-methyl-2-oxobutanoate</name>
        <dbReference type="ChEBI" id="CHEBI:11851"/>
    </ligand>
</feature>
<dbReference type="PIRSF" id="PIRSF000388">
    <property type="entry name" value="Pantoate_hydroxy_MeTrfase"/>
    <property type="match status" value="1"/>
</dbReference>
<dbReference type="CDD" id="cd06557">
    <property type="entry name" value="KPHMT-like"/>
    <property type="match status" value="1"/>
</dbReference>
<reference evidence="11 12" key="1">
    <citation type="submission" date="2019-07" db="EMBL/GenBank/DDBJ databases">
        <title>Whole genome shotgun sequence of Rhodospirillum oryzae NBRC 107573.</title>
        <authorList>
            <person name="Hosoyama A."/>
            <person name="Uohara A."/>
            <person name="Ohji S."/>
            <person name="Ichikawa N."/>
        </authorList>
    </citation>
    <scope>NUCLEOTIDE SEQUENCE [LARGE SCALE GENOMIC DNA]</scope>
    <source>
        <strain evidence="11 12">NBRC 107573</strain>
    </source>
</reference>
<accession>A0A512HBY1</accession>
<dbReference type="Gene3D" id="3.20.20.60">
    <property type="entry name" value="Phosphoenolpyruvate-binding domains"/>
    <property type="match status" value="1"/>
</dbReference>
<keyword evidence="7 10" id="KW-0460">Magnesium</keyword>
<comment type="function">
    <text evidence="6 7">Catalyzes the reversible reaction in which hydroxymethyl group from 5,10-methylenetetrahydrofolate is transferred onto alpha-ketoisovalerate to form ketopantoate.</text>
</comment>
<dbReference type="SUPFAM" id="SSF51621">
    <property type="entry name" value="Phosphoenolpyruvate/pyruvate domain"/>
    <property type="match status" value="1"/>
</dbReference>
<feature type="binding site" evidence="7 10">
    <location>
        <position position="50"/>
    </location>
    <ligand>
        <name>Mg(2+)</name>
        <dbReference type="ChEBI" id="CHEBI:18420"/>
    </ligand>
</feature>
<evidence type="ECO:0000256" key="1">
    <source>
        <dbReference type="ARBA" id="ARBA00005033"/>
    </source>
</evidence>
<feature type="active site" description="Proton acceptor" evidence="7 8">
    <location>
        <position position="188"/>
    </location>
</feature>
<evidence type="ECO:0000256" key="2">
    <source>
        <dbReference type="ARBA" id="ARBA00008676"/>
    </source>
</evidence>
<evidence type="ECO:0000256" key="8">
    <source>
        <dbReference type="PIRSR" id="PIRSR000388-1"/>
    </source>
</evidence>
<dbReference type="GO" id="GO:0005737">
    <property type="term" value="C:cytoplasm"/>
    <property type="evidence" value="ECO:0007669"/>
    <property type="project" value="UniProtKB-SubCell"/>
</dbReference>
<dbReference type="HAMAP" id="MF_00156">
    <property type="entry name" value="PanB"/>
    <property type="match status" value="1"/>
</dbReference>
<evidence type="ECO:0000313" key="12">
    <source>
        <dbReference type="Proteomes" id="UP000321567"/>
    </source>
</evidence>
<keyword evidence="11" id="KW-0489">Methyltransferase</keyword>
<keyword evidence="7 10" id="KW-0479">Metal-binding</keyword>
<comment type="subcellular location">
    <subcellularLocation>
        <location evidence="7">Cytoplasm</location>
    </subcellularLocation>
</comment>
<dbReference type="GO" id="GO:0015940">
    <property type="term" value="P:pantothenate biosynthetic process"/>
    <property type="evidence" value="ECO:0007669"/>
    <property type="project" value="UniProtKB-UniRule"/>
</dbReference>
<evidence type="ECO:0000256" key="5">
    <source>
        <dbReference type="ARBA" id="ARBA00022679"/>
    </source>
</evidence>
<feature type="binding site" evidence="7 10">
    <location>
        <position position="121"/>
    </location>
    <ligand>
        <name>Mg(2+)</name>
        <dbReference type="ChEBI" id="CHEBI:18420"/>
    </ligand>
</feature>
<feature type="binding site" evidence="7 9">
    <location>
        <begin position="50"/>
        <end position="51"/>
    </location>
    <ligand>
        <name>3-methyl-2-oxobutanoate</name>
        <dbReference type="ChEBI" id="CHEBI:11851"/>
    </ligand>
</feature>
<dbReference type="PANTHER" id="PTHR20881">
    <property type="entry name" value="3-METHYL-2-OXOBUTANOATE HYDROXYMETHYLTRANSFERASE"/>
    <property type="match status" value="1"/>
</dbReference>
<evidence type="ECO:0000256" key="6">
    <source>
        <dbReference type="ARBA" id="ARBA00056497"/>
    </source>
</evidence>
<sequence>MSASPPIGRRLTVRDIVARKGKDPVVCLTAYTTPIARQLDPHVDILLVGDSLGMVLYGLPTTLGVTLDMMIAHGQAVVRGSTQALVVVDMPFGSTQESPAQAFRNAARVMAETGAGAVKLEGGREMAETIAFLVSRGIPVMGHVGLRPQSVNTQGGFRAQGRDEAEAQGLIDDARAVAEAGAFSMVVEGTVAPVAERMTQAVSVPTIGIGASVACDGQVLVIDDVVGMFMDFTPRFVRRYATLGPQVGEAAAAYAADVRARRFPGPEHTFPARSA</sequence>
<dbReference type="InterPro" id="IPR003700">
    <property type="entry name" value="Pantoate_hydroxy_MeTrfase"/>
</dbReference>
<organism evidence="11 12">
    <name type="scientific">Pararhodospirillum oryzae</name>
    <dbReference type="NCBI Taxonomy" id="478448"/>
    <lineage>
        <taxon>Bacteria</taxon>
        <taxon>Pseudomonadati</taxon>
        <taxon>Pseudomonadota</taxon>
        <taxon>Alphaproteobacteria</taxon>
        <taxon>Rhodospirillales</taxon>
        <taxon>Rhodospirillaceae</taxon>
        <taxon>Pararhodospirillum</taxon>
    </lineage>
</organism>
<evidence type="ECO:0000256" key="10">
    <source>
        <dbReference type="PIRSR" id="PIRSR000388-3"/>
    </source>
</evidence>
<dbReference type="Pfam" id="PF02548">
    <property type="entry name" value="Pantoate_transf"/>
    <property type="match status" value="1"/>
</dbReference>
<feature type="binding site" evidence="7 9">
    <location>
        <position position="89"/>
    </location>
    <ligand>
        <name>3-methyl-2-oxobutanoate</name>
        <dbReference type="ChEBI" id="CHEBI:11851"/>
    </ligand>
</feature>
<dbReference type="UniPathway" id="UPA00028">
    <property type="reaction ID" value="UER00003"/>
</dbReference>
<dbReference type="RefSeq" id="WP_147164996.1">
    <property type="nucleotide sequence ID" value="NZ_BJZO01000136.1"/>
</dbReference>
<dbReference type="GO" id="GO:0032259">
    <property type="term" value="P:methylation"/>
    <property type="evidence" value="ECO:0007669"/>
    <property type="project" value="UniProtKB-KW"/>
</dbReference>
<dbReference type="FunFam" id="3.20.20.60:FF:000003">
    <property type="entry name" value="3-methyl-2-oxobutanoate hydroxymethyltransferase"/>
    <property type="match status" value="1"/>
</dbReference>
<comment type="catalytic activity">
    <reaction evidence="7">
        <text>(6R)-5,10-methylene-5,6,7,8-tetrahydrofolate + 3-methyl-2-oxobutanoate + H2O = 2-dehydropantoate + (6S)-5,6,7,8-tetrahydrofolate</text>
        <dbReference type="Rhea" id="RHEA:11824"/>
        <dbReference type="ChEBI" id="CHEBI:11561"/>
        <dbReference type="ChEBI" id="CHEBI:11851"/>
        <dbReference type="ChEBI" id="CHEBI:15377"/>
        <dbReference type="ChEBI" id="CHEBI:15636"/>
        <dbReference type="ChEBI" id="CHEBI:57453"/>
        <dbReference type="EC" id="2.1.2.11"/>
    </reaction>
</comment>
<keyword evidence="7" id="KW-0963">Cytoplasm</keyword>
<evidence type="ECO:0000256" key="3">
    <source>
        <dbReference type="ARBA" id="ARBA00011424"/>
    </source>
</evidence>
<comment type="caution">
    <text evidence="11">The sequence shown here is derived from an EMBL/GenBank/DDBJ whole genome shotgun (WGS) entry which is preliminary data.</text>
</comment>
<evidence type="ECO:0000313" key="11">
    <source>
        <dbReference type="EMBL" id="GEO82959.1"/>
    </source>
</evidence>
<dbReference type="GO" id="GO:0000287">
    <property type="term" value="F:magnesium ion binding"/>
    <property type="evidence" value="ECO:0007669"/>
    <property type="project" value="TreeGrafter"/>
</dbReference>
<evidence type="ECO:0000256" key="4">
    <source>
        <dbReference type="ARBA" id="ARBA00022655"/>
    </source>
</evidence>
<dbReference type="InterPro" id="IPR015813">
    <property type="entry name" value="Pyrv/PenolPyrv_kinase-like_dom"/>
</dbReference>
<proteinExistence type="inferred from homology"/>
<protein>
    <recommendedName>
        <fullName evidence="7">3-methyl-2-oxobutanoate hydroxymethyltransferase</fullName>
        <ecNumber evidence="7">2.1.2.11</ecNumber>
    </recommendedName>
    <alternativeName>
        <fullName evidence="7">Ketopantoate hydroxymethyltransferase</fullName>
        <shortName evidence="7">KPHMT</shortName>
    </alternativeName>
</protein>
<keyword evidence="4 7" id="KW-0566">Pantothenate biosynthesis</keyword>
<comment type="subunit">
    <text evidence="3 7">Homodecamer; pentamer of dimers.</text>
</comment>